<name>A0AAN9XIR4_PSOTE</name>
<dbReference type="AlphaFoldDB" id="A0AAN9XIR4"/>
<feature type="compositionally biased region" description="Polar residues" evidence="1">
    <location>
        <begin position="346"/>
        <end position="360"/>
    </location>
</feature>
<comment type="caution">
    <text evidence="3">The sequence shown here is derived from an EMBL/GenBank/DDBJ whole genome shotgun (WGS) entry which is preliminary data.</text>
</comment>
<feature type="region of interest" description="Disordered" evidence="1">
    <location>
        <begin position="176"/>
        <end position="197"/>
    </location>
</feature>
<sequence length="397" mass="43718">MKGILNILWIQPTSLVTREKSGCSLSSAQTMSQTLHPFLPKNLGCGIADGKCLPCSGVCGRTAAVYSYSSLGNHRIHPHVKIRGLKCGFRGASFVCLAKRNPDFSRQNKHGSSRSRNRSNDGRDSFDSFDEDMFSLKNGPPVSLSNSGKFQATSAPGPREKEIVELFRKVQARLRERAASKEEKKVEASRVQSKENSTVDSLLKLLKKHSVEQVKRSGGGGRGKDSSSDQLQESNQYDGGRNTKISDLGSVPKDEGNVSSVTRPRSNFQRRSPVPRVKYQSVSNNEDGMNVLPVGSEDRENNQDQIDLKLHDEPEPDSESDIDSKDELFFPNIGMAELSEDEDSEQTYNDESVEGQSTAQDLSALKLSELRTLAKSRGLKGFSKMKKSDLLELLTAS</sequence>
<dbReference type="GO" id="GO:0006353">
    <property type="term" value="P:DNA-templated transcription termination"/>
    <property type="evidence" value="ECO:0007669"/>
    <property type="project" value="InterPro"/>
</dbReference>
<feature type="region of interest" description="Disordered" evidence="1">
    <location>
        <begin position="339"/>
        <end position="360"/>
    </location>
</feature>
<feature type="compositionally biased region" description="Basic residues" evidence="1">
    <location>
        <begin position="107"/>
        <end position="117"/>
    </location>
</feature>
<feature type="compositionally biased region" description="Basic and acidic residues" evidence="1">
    <location>
        <begin position="176"/>
        <end position="188"/>
    </location>
</feature>
<dbReference type="SMART" id="SM00959">
    <property type="entry name" value="Rho_N"/>
    <property type="match status" value="1"/>
</dbReference>
<dbReference type="Pfam" id="PF07498">
    <property type="entry name" value="Rho_N"/>
    <property type="match status" value="1"/>
</dbReference>
<organism evidence="3 4">
    <name type="scientific">Psophocarpus tetragonolobus</name>
    <name type="common">Winged bean</name>
    <name type="synonym">Dolichos tetragonolobus</name>
    <dbReference type="NCBI Taxonomy" id="3891"/>
    <lineage>
        <taxon>Eukaryota</taxon>
        <taxon>Viridiplantae</taxon>
        <taxon>Streptophyta</taxon>
        <taxon>Embryophyta</taxon>
        <taxon>Tracheophyta</taxon>
        <taxon>Spermatophyta</taxon>
        <taxon>Magnoliopsida</taxon>
        <taxon>eudicotyledons</taxon>
        <taxon>Gunneridae</taxon>
        <taxon>Pentapetalae</taxon>
        <taxon>rosids</taxon>
        <taxon>fabids</taxon>
        <taxon>Fabales</taxon>
        <taxon>Fabaceae</taxon>
        <taxon>Papilionoideae</taxon>
        <taxon>50 kb inversion clade</taxon>
        <taxon>NPAAA clade</taxon>
        <taxon>indigoferoid/millettioid clade</taxon>
        <taxon>Phaseoleae</taxon>
        <taxon>Psophocarpus</taxon>
    </lineage>
</organism>
<keyword evidence="4" id="KW-1185">Reference proteome</keyword>
<dbReference type="PANTHER" id="PTHR34449:SF5">
    <property type="entry name" value="ATP BINDING _ ATPASE"/>
    <property type="match status" value="1"/>
</dbReference>
<gene>
    <name evidence="3" type="ORF">VNO78_21952</name>
</gene>
<feature type="region of interest" description="Disordered" evidence="1">
    <location>
        <begin position="210"/>
        <end position="326"/>
    </location>
</feature>
<evidence type="ECO:0000313" key="4">
    <source>
        <dbReference type="Proteomes" id="UP001386955"/>
    </source>
</evidence>
<evidence type="ECO:0000259" key="2">
    <source>
        <dbReference type="SMART" id="SM00959"/>
    </source>
</evidence>
<protein>
    <recommendedName>
        <fullName evidence="2">Rho termination factor-like N-terminal domain-containing protein</fullName>
    </recommendedName>
</protein>
<feature type="domain" description="Rho termination factor-like N-terminal" evidence="2">
    <location>
        <begin position="361"/>
        <end position="397"/>
    </location>
</feature>
<evidence type="ECO:0000313" key="3">
    <source>
        <dbReference type="EMBL" id="KAK7393398.1"/>
    </source>
</evidence>
<evidence type="ECO:0000256" key="1">
    <source>
        <dbReference type="SAM" id="MobiDB-lite"/>
    </source>
</evidence>
<dbReference type="PANTHER" id="PTHR34449">
    <property type="entry name" value="RHO TERMINATION FACTOR"/>
    <property type="match status" value="1"/>
</dbReference>
<reference evidence="3 4" key="1">
    <citation type="submission" date="2024-01" db="EMBL/GenBank/DDBJ databases">
        <title>The genomes of 5 underutilized Papilionoideae crops provide insights into root nodulation and disease resistanc.</title>
        <authorList>
            <person name="Jiang F."/>
        </authorList>
    </citation>
    <scope>NUCLEOTIDE SEQUENCE [LARGE SCALE GENOMIC DNA]</scope>
    <source>
        <strain evidence="3">DUOXIRENSHENG_FW03</strain>
        <tissue evidence="3">Leaves</tissue>
    </source>
</reference>
<feature type="region of interest" description="Disordered" evidence="1">
    <location>
        <begin position="105"/>
        <end position="158"/>
    </location>
</feature>
<dbReference type="EMBL" id="JAYMYS010000005">
    <property type="protein sequence ID" value="KAK7393398.1"/>
    <property type="molecule type" value="Genomic_DNA"/>
</dbReference>
<proteinExistence type="predicted"/>
<feature type="compositionally biased region" description="Polar residues" evidence="1">
    <location>
        <begin position="143"/>
        <end position="154"/>
    </location>
</feature>
<dbReference type="InterPro" id="IPR011112">
    <property type="entry name" value="Rho-like_N"/>
</dbReference>
<feature type="compositionally biased region" description="Polar residues" evidence="1">
    <location>
        <begin position="257"/>
        <end position="270"/>
    </location>
</feature>
<feature type="compositionally biased region" description="Basic and acidic residues" evidence="1">
    <location>
        <begin position="296"/>
        <end position="313"/>
    </location>
</feature>
<accession>A0AAN9XIR4</accession>
<dbReference type="Proteomes" id="UP001386955">
    <property type="component" value="Unassembled WGS sequence"/>
</dbReference>